<keyword evidence="1" id="KW-0269">Exonuclease</keyword>
<evidence type="ECO:0000313" key="4">
    <source>
        <dbReference type="Proteomes" id="UP000218810"/>
    </source>
</evidence>
<reference evidence="4" key="1">
    <citation type="submission" date="2017-09" db="EMBL/GenBank/DDBJ databases">
        <authorList>
            <person name="Zhang Y."/>
            <person name="Huang X."/>
            <person name="Liu J."/>
            <person name="Lu L."/>
            <person name="Peng K."/>
        </authorList>
    </citation>
    <scope>NUCLEOTIDE SEQUENCE [LARGE SCALE GENOMIC DNA]</scope>
    <source>
        <strain evidence="4">S-XJ-1</strain>
    </source>
</reference>
<evidence type="ECO:0000256" key="1">
    <source>
        <dbReference type="HAMAP-Rule" id="MF_00977"/>
    </source>
</evidence>
<keyword evidence="1" id="KW-0479">Metal-binding</keyword>
<gene>
    <name evidence="3" type="ORF">CEY15_03635</name>
</gene>
<dbReference type="AlphaFoldDB" id="A0A2A2WT75"/>
<dbReference type="GO" id="GO:0000287">
    <property type="term" value="F:magnesium ion binding"/>
    <property type="evidence" value="ECO:0007669"/>
    <property type="project" value="UniProtKB-UniRule"/>
</dbReference>
<keyword evidence="1" id="KW-0460">Magnesium</keyword>
<dbReference type="Gene3D" id="3.30.420.10">
    <property type="entry name" value="Ribonuclease H-like superfamily/Ribonuclease H"/>
    <property type="match status" value="1"/>
</dbReference>
<dbReference type="Pfam" id="PF16473">
    <property type="entry name" value="Rv2179c-like"/>
    <property type="match status" value="1"/>
</dbReference>
<feature type="domain" description="3'-5' exoribonuclease Rv2179c-like" evidence="2">
    <location>
        <begin position="2"/>
        <end position="156"/>
    </location>
</feature>
<dbReference type="InterPro" id="IPR036397">
    <property type="entry name" value="RNaseH_sf"/>
</dbReference>
<dbReference type="RefSeq" id="WP_017835548.1">
    <property type="nucleotide sequence ID" value="NZ_NTGA01000006.1"/>
</dbReference>
<dbReference type="GO" id="GO:0008408">
    <property type="term" value="F:3'-5' exonuclease activity"/>
    <property type="evidence" value="ECO:0007669"/>
    <property type="project" value="InterPro"/>
</dbReference>
<comment type="subunit">
    <text evidence="1">Homodimer.</text>
</comment>
<keyword evidence="1" id="KW-0378">Hydrolase</keyword>
<dbReference type="OrthoDB" id="4640719at2"/>
<dbReference type="EC" id="3.1.13.-" evidence="1"/>
<evidence type="ECO:0000259" key="2">
    <source>
        <dbReference type="Pfam" id="PF16473"/>
    </source>
</evidence>
<sequence length="165" mass="18183">MRYFYDCEFIEDGTTIDLVSVGVVAEDGREFYAVSTEFDPAKAGPWVRRNVLPKLPNPSSAAWSSRASIRDELYDFVTAPVSGPVELWAWIGAYDHVAVCQLWGDMTELPAAMPRFTRDVRQLWELAGQPDLPAHPGGAHDALGDARHAAMRFRAIAATAPHLGL</sequence>
<proteinExistence type="inferred from homology"/>
<feature type="binding site" evidence="1">
    <location>
        <position position="6"/>
    </location>
    <ligand>
        <name>Mg(2+)</name>
        <dbReference type="ChEBI" id="CHEBI:18420"/>
        <note>catalytic</note>
    </ligand>
</feature>
<evidence type="ECO:0000313" key="3">
    <source>
        <dbReference type="EMBL" id="PAY24355.1"/>
    </source>
</evidence>
<dbReference type="Proteomes" id="UP000218810">
    <property type="component" value="Unassembled WGS sequence"/>
</dbReference>
<dbReference type="HAMAP" id="MF_00977">
    <property type="entry name" value="3_5_Exoribonuc_actinobact"/>
    <property type="match status" value="1"/>
</dbReference>
<comment type="caution">
    <text evidence="3">The sequence shown here is derived from an EMBL/GenBank/DDBJ whole genome shotgun (WGS) entry which is preliminary data.</text>
</comment>
<dbReference type="EMBL" id="NTGA01000006">
    <property type="protein sequence ID" value="PAY24355.1"/>
    <property type="molecule type" value="Genomic_DNA"/>
</dbReference>
<comment type="function">
    <text evidence="1">Exonuclease that cleaves single-stranded 3' overhangs of double-stranded RNA.</text>
</comment>
<keyword evidence="4" id="KW-1185">Reference proteome</keyword>
<protein>
    <recommendedName>
        <fullName evidence="1">3'-5' exoribonuclease</fullName>
        <ecNumber evidence="1">3.1.13.-</ecNumber>
    </recommendedName>
</protein>
<dbReference type="InterPro" id="IPR033390">
    <property type="entry name" value="Rv2179c-like"/>
</dbReference>
<name>A0A2A2WT75_9ACTN</name>
<dbReference type="NCBIfam" id="NF033638">
    <property type="entry name" value="RNase_AS"/>
    <property type="match status" value="1"/>
</dbReference>
<comment type="cofactor">
    <cofactor evidence="1">
        <name>Mg(2+)</name>
        <dbReference type="ChEBI" id="CHEBI:18420"/>
    </cofactor>
    <text evidence="1">Binds 1 Mg(2+) ion per subunit.</text>
</comment>
<comment type="caution">
    <text evidence="1">Lacks conserved residue(s) required for the propagation of feature annotation.</text>
</comment>
<keyword evidence="1" id="KW-0540">Nuclease</keyword>
<dbReference type="InterPro" id="IPR030853">
    <property type="entry name" value="3_5_Exoribonuc_actinobac"/>
</dbReference>
<organism evidence="3 4">
    <name type="scientific">Dietzia natronolimnaea</name>
    <dbReference type="NCBI Taxonomy" id="161920"/>
    <lineage>
        <taxon>Bacteria</taxon>
        <taxon>Bacillati</taxon>
        <taxon>Actinomycetota</taxon>
        <taxon>Actinomycetes</taxon>
        <taxon>Mycobacteriales</taxon>
        <taxon>Dietziaceae</taxon>
        <taxon>Dietzia</taxon>
    </lineage>
</organism>
<dbReference type="GO" id="GO:0003676">
    <property type="term" value="F:nucleic acid binding"/>
    <property type="evidence" value="ECO:0007669"/>
    <property type="project" value="InterPro"/>
</dbReference>
<dbReference type="GO" id="GO:0004532">
    <property type="term" value="F:RNA exonuclease activity"/>
    <property type="evidence" value="ECO:0007669"/>
    <property type="project" value="UniProtKB-UniRule"/>
</dbReference>
<accession>A0A2A2WT75</accession>